<reference evidence="1 2" key="1">
    <citation type="journal article" date="2015" name="Proc. Natl. Acad. Sci. U.S.A.">
        <title>Cultivation of a human-associated TM7 phylotype reveals a reduced genome and epibiotic parasitic lifestyle.</title>
        <authorList>
            <person name="He X."/>
            <person name="McLean J.S."/>
            <person name="Edlund A."/>
            <person name="Yooseph S."/>
            <person name="Hall A.P."/>
            <person name="Liu S.Y."/>
            <person name="Dorrestein P.C."/>
            <person name="Esquenazi E."/>
            <person name="Hunter R.C."/>
            <person name="Cheng G."/>
            <person name="Nelson K.E."/>
            <person name="Lux R."/>
            <person name="Shi W."/>
        </authorList>
    </citation>
    <scope>NUCLEOTIDE SEQUENCE [LARGE SCALE GENOMIC DNA]</scope>
    <source>
        <strain evidence="1 2">TM7x</strain>
    </source>
</reference>
<dbReference type="RefSeq" id="WP_039327096.1">
    <property type="nucleotide sequence ID" value="NZ_CP007496.1"/>
</dbReference>
<name>A0A6S4GRX3_9BACT</name>
<evidence type="ECO:0000313" key="2">
    <source>
        <dbReference type="Proteomes" id="UP000030902"/>
    </source>
</evidence>
<dbReference type="Proteomes" id="UP000030902">
    <property type="component" value="Chromosome"/>
</dbReference>
<gene>
    <name evidence="1" type="ORF">TM7x_01140</name>
</gene>
<sequence>MESLKGGVSFKVNFINSGDNPGNSSGESQRLIGIYNGDWSLGRSGAVNASMAFARREGDIRSHGNLIERLYGLGERSARVSLSKCLDAVDLVEADGRLIADPVSYGGLSALYRKIGVRLIAPDSMGEQERVSAIRIALSVGVVALRCAGLPLEELKESPAKHFCPDEVDKLVSCFHGNVDFGREWGDIKRVVTGP</sequence>
<evidence type="ECO:0000313" key="1">
    <source>
        <dbReference type="EMBL" id="AJA06762.1"/>
    </source>
</evidence>
<keyword evidence="2" id="KW-1185">Reference proteome</keyword>
<dbReference type="EMBL" id="CP007496">
    <property type="protein sequence ID" value="AJA06762.1"/>
    <property type="molecule type" value="Genomic_DNA"/>
</dbReference>
<dbReference type="AlphaFoldDB" id="A0A6S4GRX3"/>
<proteinExistence type="predicted"/>
<accession>A0A6S4GRX3</accession>
<protein>
    <submittedName>
        <fullName evidence="1">Uncharacterized protein</fullName>
    </submittedName>
</protein>
<dbReference type="KEGG" id="sox:TM7x_01140"/>
<organism evidence="1 2">
    <name type="scientific">Candidatus Nanosynbacter lyticus</name>
    <dbReference type="NCBI Taxonomy" id="2093824"/>
    <lineage>
        <taxon>Bacteria</taxon>
        <taxon>Candidatus Saccharimonadota</taxon>
        <taxon>Candidatus Saccharimonadia</taxon>
        <taxon>Candidatus Nanosynbacterales</taxon>
        <taxon>Candidatus Nanosynbacteraceae</taxon>
        <taxon>Candidatus Nanosynbacter</taxon>
    </lineage>
</organism>